<reference evidence="2" key="1">
    <citation type="submission" date="2019-10" db="EMBL/GenBank/DDBJ databases">
        <authorList>
            <consortium name="DOE Joint Genome Institute"/>
            <person name="Kuo A."/>
            <person name="Miyauchi S."/>
            <person name="Kiss E."/>
            <person name="Drula E."/>
            <person name="Kohler A."/>
            <person name="Sanchez-Garcia M."/>
            <person name="Andreopoulos B."/>
            <person name="Barry K.W."/>
            <person name="Bonito G."/>
            <person name="Buee M."/>
            <person name="Carver A."/>
            <person name="Chen C."/>
            <person name="Cichocki N."/>
            <person name="Clum A."/>
            <person name="Culley D."/>
            <person name="Crous P.W."/>
            <person name="Fauchery L."/>
            <person name="Girlanda M."/>
            <person name="Hayes R."/>
            <person name="Keri Z."/>
            <person name="LaButti K."/>
            <person name="Lipzen A."/>
            <person name="Lombard V."/>
            <person name="Magnuson J."/>
            <person name="Maillard F."/>
            <person name="Morin E."/>
            <person name="Murat C."/>
            <person name="Nolan M."/>
            <person name="Ohm R."/>
            <person name="Pangilinan J."/>
            <person name="Pereira M."/>
            <person name="Perotto S."/>
            <person name="Peter M."/>
            <person name="Riley R."/>
            <person name="Sitrit Y."/>
            <person name="Stielow B."/>
            <person name="Szollosi G."/>
            <person name="Zifcakova L."/>
            <person name="Stursova M."/>
            <person name="Spatafora J.W."/>
            <person name="Tedersoo L."/>
            <person name="Vaario L.-M."/>
            <person name="Yamada A."/>
            <person name="Yan M."/>
            <person name="Wang P."/>
            <person name="Xu J."/>
            <person name="Bruns T."/>
            <person name="Baldrian P."/>
            <person name="Vilgalys R."/>
            <person name="Henrissat B."/>
            <person name="Grigoriev I.V."/>
            <person name="Hibbett D."/>
            <person name="Nagy L.G."/>
            <person name="Martin F.M."/>
        </authorList>
    </citation>
    <scope>NUCLEOTIDE SEQUENCE</scope>
    <source>
        <strain evidence="2">BED1</strain>
    </source>
</reference>
<evidence type="ECO:0000313" key="3">
    <source>
        <dbReference type="Proteomes" id="UP001194468"/>
    </source>
</evidence>
<evidence type="ECO:0000256" key="1">
    <source>
        <dbReference type="SAM" id="SignalP"/>
    </source>
</evidence>
<keyword evidence="3" id="KW-1185">Reference proteome</keyword>
<name>A0AAD4B9Y8_BOLED</name>
<protein>
    <recommendedName>
        <fullName evidence="4">Secreted peptide</fullName>
    </recommendedName>
</protein>
<evidence type="ECO:0008006" key="4">
    <source>
        <dbReference type="Google" id="ProtNLM"/>
    </source>
</evidence>
<organism evidence="2 3">
    <name type="scientific">Boletus edulis BED1</name>
    <dbReference type="NCBI Taxonomy" id="1328754"/>
    <lineage>
        <taxon>Eukaryota</taxon>
        <taxon>Fungi</taxon>
        <taxon>Dikarya</taxon>
        <taxon>Basidiomycota</taxon>
        <taxon>Agaricomycotina</taxon>
        <taxon>Agaricomycetes</taxon>
        <taxon>Agaricomycetidae</taxon>
        <taxon>Boletales</taxon>
        <taxon>Boletineae</taxon>
        <taxon>Boletaceae</taxon>
        <taxon>Boletoideae</taxon>
        <taxon>Boletus</taxon>
    </lineage>
</organism>
<accession>A0AAD4B9Y8</accession>
<reference evidence="2" key="2">
    <citation type="journal article" date="2020" name="Nat. Commun.">
        <title>Large-scale genome sequencing of mycorrhizal fungi provides insights into the early evolution of symbiotic traits.</title>
        <authorList>
            <person name="Miyauchi S."/>
            <person name="Kiss E."/>
            <person name="Kuo A."/>
            <person name="Drula E."/>
            <person name="Kohler A."/>
            <person name="Sanchez-Garcia M."/>
            <person name="Morin E."/>
            <person name="Andreopoulos B."/>
            <person name="Barry K.W."/>
            <person name="Bonito G."/>
            <person name="Buee M."/>
            <person name="Carver A."/>
            <person name="Chen C."/>
            <person name="Cichocki N."/>
            <person name="Clum A."/>
            <person name="Culley D."/>
            <person name="Crous P.W."/>
            <person name="Fauchery L."/>
            <person name="Girlanda M."/>
            <person name="Hayes R.D."/>
            <person name="Keri Z."/>
            <person name="LaButti K."/>
            <person name="Lipzen A."/>
            <person name="Lombard V."/>
            <person name="Magnuson J."/>
            <person name="Maillard F."/>
            <person name="Murat C."/>
            <person name="Nolan M."/>
            <person name="Ohm R.A."/>
            <person name="Pangilinan J."/>
            <person name="Pereira M.F."/>
            <person name="Perotto S."/>
            <person name="Peter M."/>
            <person name="Pfister S."/>
            <person name="Riley R."/>
            <person name="Sitrit Y."/>
            <person name="Stielow J.B."/>
            <person name="Szollosi G."/>
            <person name="Zifcakova L."/>
            <person name="Stursova M."/>
            <person name="Spatafora J.W."/>
            <person name="Tedersoo L."/>
            <person name="Vaario L.M."/>
            <person name="Yamada A."/>
            <person name="Yan M."/>
            <person name="Wang P."/>
            <person name="Xu J."/>
            <person name="Bruns T."/>
            <person name="Baldrian P."/>
            <person name="Vilgalys R."/>
            <person name="Dunand C."/>
            <person name="Henrissat B."/>
            <person name="Grigoriev I.V."/>
            <person name="Hibbett D."/>
            <person name="Nagy L.G."/>
            <person name="Martin F.M."/>
        </authorList>
    </citation>
    <scope>NUCLEOTIDE SEQUENCE</scope>
    <source>
        <strain evidence="2">BED1</strain>
    </source>
</reference>
<proteinExistence type="predicted"/>
<gene>
    <name evidence="2" type="ORF">L210DRAFT_3017250</name>
</gene>
<evidence type="ECO:0000313" key="2">
    <source>
        <dbReference type="EMBL" id="KAF8414390.1"/>
    </source>
</evidence>
<dbReference type="EMBL" id="WHUW01000556">
    <property type="protein sequence ID" value="KAF8414390.1"/>
    <property type="molecule type" value="Genomic_DNA"/>
</dbReference>
<feature type="signal peptide" evidence="1">
    <location>
        <begin position="1"/>
        <end position="20"/>
    </location>
</feature>
<keyword evidence="1" id="KW-0732">Signal</keyword>
<comment type="caution">
    <text evidence="2">The sequence shown here is derived from an EMBL/GenBank/DDBJ whole genome shotgun (WGS) entry which is preliminary data.</text>
</comment>
<feature type="chain" id="PRO_5042269327" description="Secreted peptide" evidence="1">
    <location>
        <begin position="21"/>
        <end position="76"/>
    </location>
</feature>
<dbReference type="Proteomes" id="UP001194468">
    <property type="component" value="Unassembled WGS sequence"/>
</dbReference>
<sequence>MTLLTFLSLVCLPLRIPILTDLPVGGLVLCGVIDGYFVNCNCIPLISHRSFVTCDILCCMLQYLNIATSLLLTRFG</sequence>
<dbReference type="AlphaFoldDB" id="A0AAD4B9Y8"/>